<feature type="signal peptide" evidence="8">
    <location>
        <begin position="1"/>
        <end position="32"/>
    </location>
</feature>
<evidence type="ECO:0000259" key="9">
    <source>
        <dbReference type="PROSITE" id="PS51172"/>
    </source>
</evidence>
<dbReference type="PANTHER" id="PTHR43739">
    <property type="entry name" value="XYLOGLUCANASE (EUROFUNG)"/>
    <property type="match status" value="1"/>
</dbReference>
<reference evidence="10 11" key="1">
    <citation type="submission" date="2017-06" db="EMBL/GenBank/DDBJ databases">
        <title>Complete genome sequence of Paenibacillus odorifer CBA7130.</title>
        <authorList>
            <person name="Nam Y.-D."/>
            <person name="Kang J."/>
            <person name="Chung W.-H."/>
        </authorList>
    </citation>
    <scope>NUCLEOTIDE SEQUENCE [LARGE SCALE GENOMIC DNA]</scope>
    <source>
        <strain evidence="10 11">CBA7130</strain>
    </source>
</reference>
<dbReference type="Gene3D" id="2.60.40.710">
    <property type="entry name" value="Endoglucanase-like"/>
    <property type="match status" value="1"/>
</dbReference>
<gene>
    <name evidence="10" type="ORF">CD191_11325</name>
</gene>
<dbReference type="InterPro" id="IPR001956">
    <property type="entry name" value="CBM3"/>
</dbReference>
<evidence type="ECO:0000256" key="7">
    <source>
        <dbReference type="ARBA" id="ARBA00037986"/>
    </source>
</evidence>
<feature type="domain" description="CBM3" evidence="9">
    <location>
        <begin position="1167"/>
        <end position="1319"/>
    </location>
</feature>
<evidence type="ECO:0000256" key="6">
    <source>
        <dbReference type="ARBA" id="ARBA00023326"/>
    </source>
</evidence>
<evidence type="ECO:0000256" key="8">
    <source>
        <dbReference type="SAM" id="SignalP"/>
    </source>
</evidence>
<comment type="similarity">
    <text evidence="7">Belongs to the glycosyl hydrolase 74 family.</text>
</comment>
<dbReference type="Pfam" id="PF00942">
    <property type="entry name" value="CBM_3"/>
    <property type="match status" value="1"/>
</dbReference>
<dbReference type="Pfam" id="PF03442">
    <property type="entry name" value="CBM_X2"/>
    <property type="match status" value="4"/>
</dbReference>
<sequence length="1319" mass="138672">MIRNRIRKTGLLVLLGAMVGSLFSAFPATTHAASSEPYTWKSVVTGAGGGFVPGIIFNQTEPNLIYARTDIGGAYRWNQATSSWVSISDSVGWVDWNKNGVDALATDPIDPNKVYMATGTYTNHWDNNGQIMRSNDRGNTWQTTPLPFKVGGNMPGRSAGERLVIDPNKNNILYFGARSGNGLWKSIDSGVTWSKVTSFPNVGTYIQNPTLDYGNDLVGLSWITFDKSTGTLGNATQTIYVGVADTASSVYRSTDGGVTWTALAGQPTGFLPHHGELSSTGDLYITYSNGVGPYDGSKGEVWKYNKTSGAWTNISPTTGTDNWYGFGGLALDAQHPNTLMVSSLNAWWPDEVIFRSTNGGATWSRIWDWGNYPERTYKFSMDITAAPWLDHGTTSTSLDPSPKLGWMMGDLEIDPFNSNRMMYGTGATIYGSNNLTSWDTGGKVNISVMAKGVEETAVLGLISPPTGTSHLITALGDVSGFRHEDLSVAPTKFQTSPSWATTMSIDYAELSPSYMVRVGSADKEKTPSMKSIGISNDGGVNWYMPNSEPSNGTKTTVGHGQVAVSASGNSILWSTSDIGVYYSKTSGNSWTASAGLPAGAKIASDRVNPNKYYGFYAGTFYVSVDGGATFTATAASGFPTNNVAGLQPNEAQISMKAVPGIEGDIWFAGGNTVENKYGLWHSTNSGASFTKLTNVEEADLIGYGKAAPGQAYMALYTVAKIDGVRGVFRSDDVGATWVRINDDAHQYAKINMAITGDPRIYGRVYLGTNGRGTLYADPVNPPATGSTITPITASFDKKTANQADVAVTMTLNGNTLSTIKNGTATLVSGTDYTVSGSTVTIKKAYLATQAVGTTTLTFSFSAGATQSLAVAVTDTTTPVSNSTITPTSAGFDKKTANQADVAVTMTLNGNTLSTIKNGTATLVVGTDYTVSGSTVTIKKAYLATQAVGTTTLTFGFSAGATQSLAVAVTDTTTPVSNSTITPTNAGFDKKTANQADVAVTMTLNGNTLSAIKNGTATLVAGTDYTVSGSTVTIKKAYLATQAVGTTTLTFSFSAGATQSLAVAVTDTTTPVSNSTITPTNAGFDKKTANQADVAVTMTLNGNTLSAIKNGTATLVAGTDYTVSGSTVTLKKEYLATQAVGTTTLTFEFSAGAAQSLVVTVSDTSVAPTAALKVQMYNGTVTASGNTLNPKFKLVNTSTSAVALSDVKLRYYYTIDGEKAQSFFCDWSQAGSANVTGTFVKLPTAKADADYYLELGFSSAAGSLAAGASIDIQVRVAKEDWSNYTQTGDYSFNAVDTNFVDWTKAPAYISGNLIWGSEPN</sequence>
<dbReference type="InterPro" id="IPR015943">
    <property type="entry name" value="WD40/YVTN_repeat-like_dom_sf"/>
</dbReference>
<dbReference type="SMART" id="SM01067">
    <property type="entry name" value="CBM_3"/>
    <property type="match status" value="1"/>
</dbReference>
<evidence type="ECO:0000256" key="4">
    <source>
        <dbReference type="ARBA" id="ARBA00023277"/>
    </source>
</evidence>
<dbReference type="InterPro" id="IPR036966">
    <property type="entry name" value="CBM3_sf"/>
</dbReference>
<dbReference type="Gene3D" id="2.60.40.10">
    <property type="entry name" value="Immunoglobulins"/>
    <property type="match status" value="4"/>
</dbReference>
<evidence type="ECO:0000256" key="2">
    <source>
        <dbReference type="ARBA" id="ARBA00022801"/>
    </source>
</evidence>
<dbReference type="Proteomes" id="UP000249163">
    <property type="component" value="Chromosome"/>
</dbReference>
<dbReference type="CDD" id="cd15482">
    <property type="entry name" value="Sialidase_non-viral"/>
    <property type="match status" value="2"/>
</dbReference>
<dbReference type="GO" id="GO:0030245">
    <property type="term" value="P:cellulose catabolic process"/>
    <property type="evidence" value="ECO:0007669"/>
    <property type="project" value="UniProtKB-KW"/>
</dbReference>
<proteinExistence type="inferred from homology"/>
<evidence type="ECO:0000256" key="5">
    <source>
        <dbReference type="ARBA" id="ARBA00023295"/>
    </source>
</evidence>
<dbReference type="SUPFAM" id="SSF81296">
    <property type="entry name" value="E set domains"/>
    <property type="match status" value="4"/>
</dbReference>
<dbReference type="InterPro" id="IPR008965">
    <property type="entry name" value="CBM2/CBM3_carb-bd_dom_sf"/>
</dbReference>
<feature type="chain" id="PRO_5041910898" evidence="8">
    <location>
        <begin position="33"/>
        <end position="1319"/>
    </location>
</feature>
<dbReference type="PANTHER" id="PTHR43739:SF2">
    <property type="entry name" value="OLIGOXYLOGLUCAN-REDUCING END-SPECIFIC XYLOGLUCANASE-RELATED"/>
    <property type="match status" value="1"/>
</dbReference>
<evidence type="ECO:0000313" key="11">
    <source>
        <dbReference type="Proteomes" id="UP000249163"/>
    </source>
</evidence>
<dbReference type="InterPro" id="IPR014756">
    <property type="entry name" value="Ig_E-set"/>
</dbReference>
<name>A0AAD0KJX7_9BACL</name>
<dbReference type="GO" id="GO:0030248">
    <property type="term" value="F:cellulose binding"/>
    <property type="evidence" value="ECO:0007669"/>
    <property type="project" value="InterPro"/>
</dbReference>
<accession>A0AAD0KJX7</accession>
<dbReference type="SUPFAM" id="SSF110296">
    <property type="entry name" value="Oligoxyloglucan reducing end-specific cellobiohydrolase"/>
    <property type="match status" value="2"/>
</dbReference>
<organism evidence="10 11">
    <name type="scientific">Paenibacillus odorifer</name>
    <dbReference type="NCBI Taxonomy" id="189426"/>
    <lineage>
        <taxon>Bacteria</taxon>
        <taxon>Bacillati</taxon>
        <taxon>Bacillota</taxon>
        <taxon>Bacilli</taxon>
        <taxon>Bacillales</taxon>
        <taxon>Paenibacillaceae</taxon>
        <taxon>Paenibacillus</taxon>
    </lineage>
</organism>
<dbReference type="PROSITE" id="PS51172">
    <property type="entry name" value="CBM3"/>
    <property type="match status" value="1"/>
</dbReference>
<keyword evidence="1 8" id="KW-0732">Signal</keyword>
<dbReference type="GO" id="GO:0010411">
    <property type="term" value="P:xyloglucan metabolic process"/>
    <property type="evidence" value="ECO:0007669"/>
    <property type="project" value="TreeGrafter"/>
</dbReference>
<protein>
    <submittedName>
        <fullName evidence="10">Xyloglucanase</fullName>
    </submittedName>
</protein>
<dbReference type="Gene3D" id="2.130.10.10">
    <property type="entry name" value="YVTN repeat-like/Quinoprotein amine dehydrogenase"/>
    <property type="match status" value="2"/>
</dbReference>
<evidence type="ECO:0000256" key="1">
    <source>
        <dbReference type="ARBA" id="ARBA00022729"/>
    </source>
</evidence>
<evidence type="ECO:0000313" key="10">
    <source>
        <dbReference type="EMBL" id="AWV33160.1"/>
    </source>
</evidence>
<keyword evidence="2" id="KW-0378">Hydrolase</keyword>
<dbReference type="FunFam" id="2.130.10.10:FF:000534">
    <property type="entry name" value="Xyloglucanase Xgh74A"/>
    <property type="match status" value="1"/>
</dbReference>
<dbReference type="EMBL" id="CP021965">
    <property type="protein sequence ID" value="AWV33160.1"/>
    <property type="molecule type" value="Genomic_DNA"/>
</dbReference>
<keyword evidence="4" id="KW-0119">Carbohydrate metabolism</keyword>
<dbReference type="InterPro" id="IPR052025">
    <property type="entry name" value="Xyloglucanase_GH74"/>
</dbReference>
<dbReference type="SUPFAM" id="SSF49384">
    <property type="entry name" value="Carbohydrate-binding domain"/>
    <property type="match status" value="1"/>
</dbReference>
<evidence type="ECO:0000256" key="3">
    <source>
        <dbReference type="ARBA" id="ARBA00023001"/>
    </source>
</evidence>
<keyword evidence="6" id="KW-0624">Polysaccharide degradation</keyword>
<dbReference type="InterPro" id="IPR013783">
    <property type="entry name" value="Ig-like_fold"/>
</dbReference>
<dbReference type="InterPro" id="IPR005102">
    <property type="entry name" value="Carbo-bd_X2"/>
</dbReference>
<keyword evidence="3" id="KW-0136">Cellulose degradation</keyword>
<dbReference type="GO" id="GO:0016798">
    <property type="term" value="F:hydrolase activity, acting on glycosyl bonds"/>
    <property type="evidence" value="ECO:0007669"/>
    <property type="project" value="UniProtKB-KW"/>
</dbReference>
<keyword evidence="5" id="KW-0326">Glycosidase</keyword>